<accession>A0A9W9U4T8</accession>
<feature type="compositionally biased region" description="Basic and acidic residues" evidence="1">
    <location>
        <begin position="289"/>
        <end position="305"/>
    </location>
</feature>
<sequence>MQIVGAAESTAVYLSDFGNNMKPQDLLGYSSPPHPAAGPLPIRPIAPRAQTLAIIRYSRLVCDGHAVYCISITRTTYNTVGHSLSNPTLGLWHLRAAWSASVRILLHPFPFDLLPAMPSSSREPPVGTSNSSRDTTSPLDNNEMGLATYTHDRDDYLATRSFYFRDEGVRSLSFNREAPPERDQDRQSECTSFEGFDNQQTPGHAAHCFRATKVDRTSDVFNGDASRSQDPSTTREHHLHGGSVTNQSRMVNGDLDVEAFLAYFCAPRDEPPVGRRAGPRAAPRTGPRAGRDPRPTHNRDFDPPR</sequence>
<feature type="compositionally biased region" description="Low complexity" evidence="1">
    <location>
        <begin position="274"/>
        <end position="288"/>
    </location>
</feature>
<feature type="compositionally biased region" description="Basic and acidic residues" evidence="1">
    <location>
        <begin position="178"/>
        <end position="188"/>
    </location>
</feature>
<reference evidence="2" key="1">
    <citation type="submission" date="2022-12" db="EMBL/GenBank/DDBJ databases">
        <authorList>
            <person name="Petersen C."/>
        </authorList>
    </citation>
    <scope>NUCLEOTIDE SEQUENCE</scope>
    <source>
        <strain evidence="2">IBT 21472</strain>
    </source>
</reference>
<evidence type="ECO:0000256" key="1">
    <source>
        <dbReference type="SAM" id="MobiDB-lite"/>
    </source>
</evidence>
<feature type="region of interest" description="Disordered" evidence="1">
    <location>
        <begin position="268"/>
        <end position="305"/>
    </location>
</feature>
<feature type="compositionally biased region" description="Polar residues" evidence="1">
    <location>
        <begin position="119"/>
        <end position="140"/>
    </location>
</feature>
<name>A0A9W9U4T8_9EURO</name>
<evidence type="ECO:0000313" key="2">
    <source>
        <dbReference type="EMBL" id="KAJ5316461.1"/>
    </source>
</evidence>
<gene>
    <name evidence="2" type="ORF">N7476_006768</name>
</gene>
<keyword evidence="3" id="KW-1185">Reference proteome</keyword>
<reference evidence="2" key="2">
    <citation type="journal article" date="2023" name="IMA Fungus">
        <title>Comparative genomic study of the Penicillium genus elucidates a diverse pangenome and 15 lateral gene transfer events.</title>
        <authorList>
            <person name="Petersen C."/>
            <person name="Sorensen T."/>
            <person name="Nielsen M.R."/>
            <person name="Sondergaard T.E."/>
            <person name="Sorensen J.L."/>
            <person name="Fitzpatrick D.A."/>
            <person name="Frisvad J.C."/>
            <person name="Nielsen K.L."/>
        </authorList>
    </citation>
    <scope>NUCLEOTIDE SEQUENCE</scope>
    <source>
        <strain evidence="2">IBT 21472</strain>
    </source>
</reference>
<dbReference type="AlphaFoldDB" id="A0A9W9U4T8"/>
<protein>
    <submittedName>
        <fullName evidence="2">Uncharacterized protein</fullName>
    </submittedName>
</protein>
<organism evidence="2 3">
    <name type="scientific">Penicillium atrosanguineum</name>
    <dbReference type="NCBI Taxonomy" id="1132637"/>
    <lineage>
        <taxon>Eukaryota</taxon>
        <taxon>Fungi</taxon>
        <taxon>Dikarya</taxon>
        <taxon>Ascomycota</taxon>
        <taxon>Pezizomycotina</taxon>
        <taxon>Eurotiomycetes</taxon>
        <taxon>Eurotiomycetidae</taxon>
        <taxon>Eurotiales</taxon>
        <taxon>Aspergillaceae</taxon>
        <taxon>Penicillium</taxon>
    </lineage>
</organism>
<feature type="region of interest" description="Disordered" evidence="1">
    <location>
        <begin position="174"/>
        <end position="204"/>
    </location>
</feature>
<proteinExistence type="predicted"/>
<evidence type="ECO:0000313" key="3">
    <source>
        <dbReference type="Proteomes" id="UP001147746"/>
    </source>
</evidence>
<comment type="caution">
    <text evidence="2">The sequence shown here is derived from an EMBL/GenBank/DDBJ whole genome shotgun (WGS) entry which is preliminary data.</text>
</comment>
<dbReference type="EMBL" id="JAPZBO010000005">
    <property type="protein sequence ID" value="KAJ5316461.1"/>
    <property type="molecule type" value="Genomic_DNA"/>
</dbReference>
<dbReference type="Proteomes" id="UP001147746">
    <property type="component" value="Unassembled WGS sequence"/>
</dbReference>
<feature type="region of interest" description="Disordered" evidence="1">
    <location>
        <begin position="219"/>
        <end position="250"/>
    </location>
</feature>
<feature type="region of interest" description="Disordered" evidence="1">
    <location>
        <begin position="119"/>
        <end position="146"/>
    </location>
</feature>